<dbReference type="AlphaFoldDB" id="A0A5B9D921"/>
<reference evidence="1 2" key="1">
    <citation type="journal article" date="2020" name="Nature">
        <title>Isolation of an archaeon at the prokaryote-eukaryote interface.</title>
        <authorList>
            <person name="Imachi H."/>
            <person name="Nobu M.K."/>
            <person name="Nakahara N."/>
            <person name="Morono Y."/>
            <person name="Ogawara M."/>
            <person name="Takaki Y."/>
            <person name="Takano Y."/>
            <person name="Uematsu K."/>
            <person name="Ikuta T."/>
            <person name="Ito M."/>
            <person name="Matsui Y."/>
            <person name="Miyazaki M."/>
            <person name="Murata K."/>
            <person name="Saito Y."/>
            <person name="Sakai S."/>
            <person name="Song C."/>
            <person name="Tasumi E."/>
            <person name="Yamanaka Y."/>
            <person name="Yamaguchi T."/>
            <person name="Kamagata Y."/>
            <person name="Tamaki H."/>
            <person name="Takai K."/>
        </authorList>
    </citation>
    <scope>NUCLEOTIDE SEQUENCE [LARGE SCALE GENOMIC DNA]</scope>
    <source>
        <strain evidence="1 2">MK-D1</strain>
    </source>
</reference>
<dbReference type="EMBL" id="CP042905">
    <property type="protein sequence ID" value="QEE15505.1"/>
    <property type="molecule type" value="Genomic_DNA"/>
</dbReference>
<proteinExistence type="predicted"/>
<organism evidence="1 2">
    <name type="scientific">Promethearchaeum syntrophicum</name>
    <dbReference type="NCBI Taxonomy" id="2594042"/>
    <lineage>
        <taxon>Archaea</taxon>
        <taxon>Promethearchaeati</taxon>
        <taxon>Promethearchaeota</taxon>
        <taxon>Promethearchaeia</taxon>
        <taxon>Promethearchaeales</taxon>
        <taxon>Promethearchaeaceae</taxon>
        <taxon>Promethearchaeum</taxon>
    </lineage>
</organism>
<evidence type="ECO:0000313" key="1">
    <source>
        <dbReference type="EMBL" id="QEE15505.1"/>
    </source>
</evidence>
<accession>A0A5B9D921</accession>
<sequence>MKKIPRIQEIWIIAKNGLHIASSKIKIDKKEIEIDEDMFSGFIAAINVFTFEIGLNKCRVLETKSSKLCFSHYSDLDLTFVAKSTKNIDNSEILSYLEIIKSKIVQKYKKIIKNWEGSVSDFKGISKYIDIEKDKKNWI</sequence>
<gene>
    <name evidence="1" type="ORF">DSAG12_01331</name>
</gene>
<dbReference type="KEGG" id="psyt:DSAG12_01331"/>
<dbReference type="GeneID" id="41329323"/>
<dbReference type="RefSeq" id="WP_147662412.1">
    <property type="nucleotide sequence ID" value="NZ_CP042905.2"/>
</dbReference>
<evidence type="ECO:0000313" key="2">
    <source>
        <dbReference type="Proteomes" id="UP000321408"/>
    </source>
</evidence>
<keyword evidence="2" id="KW-1185">Reference proteome</keyword>
<name>A0A5B9D921_9ARCH</name>
<reference evidence="1 2" key="2">
    <citation type="journal article" date="2024" name="Int. J. Syst. Evol. Microbiol.">
        <title>Promethearchaeum syntrophicum gen. nov., sp. nov., an anaerobic, obligately syntrophic archaeon, the first isolate of the lineage 'Asgard' archaea, and proposal of the new archaeal phylum Promethearchaeota phyl. nov. and kingdom Promethearchaeati regn. nov.</title>
        <authorList>
            <person name="Imachi H."/>
            <person name="Nobu M.K."/>
            <person name="Kato S."/>
            <person name="Takaki Y."/>
            <person name="Miyazaki M."/>
            <person name="Miyata M."/>
            <person name="Ogawara M."/>
            <person name="Saito Y."/>
            <person name="Sakai S."/>
            <person name="Tahara Y.O."/>
            <person name="Takano Y."/>
            <person name="Tasumi E."/>
            <person name="Uematsu K."/>
            <person name="Yoshimura T."/>
            <person name="Itoh T."/>
            <person name="Ohkuma M."/>
            <person name="Takai K."/>
        </authorList>
    </citation>
    <scope>NUCLEOTIDE SEQUENCE [LARGE SCALE GENOMIC DNA]</scope>
    <source>
        <strain evidence="1 2">MK-D1</strain>
    </source>
</reference>
<protein>
    <submittedName>
        <fullName evidence="1">Uncharacterized protein</fullName>
    </submittedName>
</protein>
<dbReference type="Proteomes" id="UP000321408">
    <property type="component" value="Chromosome"/>
</dbReference>